<organism evidence="1 2">
    <name type="scientific">Ornithinibacillus bavariensis</name>
    <dbReference type="NCBI Taxonomy" id="545502"/>
    <lineage>
        <taxon>Bacteria</taxon>
        <taxon>Bacillati</taxon>
        <taxon>Bacillota</taxon>
        <taxon>Bacilli</taxon>
        <taxon>Bacillales</taxon>
        <taxon>Bacillaceae</taxon>
        <taxon>Ornithinibacillus</taxon>
    </lineage>
</organism>
<evidence type="ECO:0000313" key="2">
    <source>
        <dbReference type="Proteomes" id="UP000676917"/>
    </source>
</evidence>
<reference evidence="1" key="1">
    <citation type="submission" date="2021-03" db="EMBL/GenBank/DDBJ databases">
        <title>Antimicrobial resistance genes in bacteria isolated from Japanese honey, and their potential for conferring macrolide and lincosamide resistance in the American foulbrood pathogen Paenibacillus larvae.</title>
        <authorList>
            <person name="Okamoto M."/>
            <person name="Kumagai M."/>
            <person name="Kanamori H."/>
            <person name="Takamatsu D."/>
        </authorList>
    </citation>
    <scope>NUCLEOTIDE SEQUENCE</scope>
    <source>
        <strain evidence="1">J43TS3</strain>
    </source>
</reference>
<comment type="caution">
    <text evidence="1">The sequence shown here is derived from an EMBL/GenBank/DDBJ whole genome shotgun (WGS) entry which is preliminary data.</text>
</comment>
<dbReference type="EMBL" id="BORP01000006">
    <property type="protein sequence ID" value="GIO28362.1"/>
    <property type="molecule type" value="Genomic_DNA"/>
</dbReference>
<keyword evidence="2" id="KW-1185">Reference proteome</keyword>
<sequence length="63" mass="7310">MKQKINRELSPMTIPVVQSTLKLLTPSHCLHDLFDPVKAYFLLFLPTFSLPRLKFRVILANNN</sequence>
<dbReference type="AlphaFoldDB" id="A0A920C9A6"/>
<evidence type="ECO:0000313" key="1">
    <source>
        <dbReference type="EMBL" id="GIO28362.1"/>
    </source>
</evidence>
<proteinExistence type="predicted"/>
<name>A0A920C9A6_9BACI</name>
<protein>
    <submittedName>
        <fullName evidence="1">Uncharacterized protein</fullName>
    </submittedName>
</protein>
<gene>
    <name evidence="1" type="ORF">J43TS3_29730</name>
</gene>
<accession>A0A920C9A6</accession>
<dbReference type="Proteomes" id="UP000676917">
    <property type="component" value="Unassembled WGS sequence"/>
</dbReference>